<comment type="cofactor">
    <cofactor evidence="2">
        <name>Mg(2+)</name>
        <dbReference type="ChEBI" id="CHEBI:18420"/>
    </cofactor>
</comment>
<reference evidence="10 11" key="1">
    <citation type="submission" date="2019-05" db="EMBL/GenBank/DDBJ databases">
        <authorList>
            <person name="Qu J.-H."/>
        </authorList>
    </citation>
    <scope>NUCLEOTIDE SEQUENCE [LARGE SCALE GENOMIC DNA]</scope>
    <source>
        <strain evidence="10 11">Z12</strain>
    </source>
</reference>
<comment type="catalytic activity">
    <reaction evidence="1">
        <text>(7,8-dihydropterin-6-yl)methyl diphosphate + 4-aminobenzoate = 7,8-dihydropteroate + diphosphate</text>
        <dbReference type="Rhea" id="RHEA:19949"/>
        <dbReference type="ChEBI" id="CHEBI:17836"/>
        <dbReference type="ChEBI" id="CHEBI:17839"/>
        <dbReference type="ChEBI" id="CHEBI:33019"/>
        <dbReference type="ChEBI" id="CHEBI:72950"/>
        <dbReference type="EC" id="2.5.1.15"/>
    </reaction>
</comment>
<keyword evidence="7" id="KW-0460">Magnesium</keyword>
<organism evidence="10 11">
    <name type="scientific">Dyadobacter sediminis</name>
    <dbReference type="NCBI Taxonomy" id="1493691"/>
    <lineage>
        <taxon>Bacteria</taxon>
        <taxon>Pseudomonadati</taxon>
        <taxon>Bacteroidota</taxon>
        <taxon>Cytophagia</taxon>
        <taxon>Cytophagales</taxon>
        <taxon>Spirosomataceae</taxon>
        <taxon>Dyadobacter</taxon>
    </lineage>
</organism>
<proteinExistence type="predicted"/>
<dbReference type="EC" id="2.5.1.15" evidence="4"/>
<dbReference type="EMBL" id="VCEI01000021">
    <property type="protein sequence ID" value="TLU95066.1"/>
    <property type="molecule type" value="Genomic_DNA"/>
</dbReference>
<sequence length="283" mass="30979">MMQVSKKTLNIRGRLMELSTPVVMGILNITPDSFYAGSRISSVDELVDKAGQMQKEGAGIIDVGGYSTRPGAKEIDPEEEADRVESAIEPLTKYFPELILSVDTFRSSVAGRAVQKGAHMINDVSGGILDDSMFDVAAALKVPYILMHMRGTPQTMNQLTNYNQLIPDILKDLKEKADVLRQKGVADIIIDPGFGFAKTIAQNFELMKNLRAFHLLDYPLLVGISRKTTIYKTLNITAEEALNGTTVLNTLALQQGASIIRVHDVKQAAEVVKLWIAAGNSMN</sequence>
<dbReference type="CDD" id="cd00739">
    <property type="entry name" value="DHPS"/>
    <property type="match status" value="1"/>
</dbReference>
<dbReference type="InterPro" id="IPR011005">
    <property type="entry name" value="Dihydropteroate_synth-like_sf"/>
</dbReference>
<feature type="domain" description="Pterin-binding" evidence="9">
    <location>
        <begin position="21"/>
        <end position="273"/>
    </location>
</feature>
<gene>
    <name evidence="10" type="primary">folP</name>
    <name evidence="10" type="ORF">FEM55_12045</name>
</gene>
<name>A0A5R9KG62_9BACT</name>
<evidence type="ECO:0000256" key="8">
    <source>
        <dbReference type="ARBA" id="ARBA00022909"/>
    </source>
</evidence>
<evidence type="ECO:0000256" key="3">
    <source>
        <dbReference type="ARBA" id="ARBA00004763"/>
    </source>
</evidence>
<dbReference type="GO" id="GO:0004156">
    <property type="term" value="F:dihydropteroate synthase activity"/>
    <property type="evidence" value="ECO:0007669"/>
    <property type="project" value="UniProtKB-EC"/>
</dbReference>
<dbReference type="GO" id="GO:0046656">
    <property type="term" value="P:folic acid biosynthetic process"/>
    <property type="evidence" value="ECO:0007669"/>
    <property type="project" value="UniProtKB-KW"/>
</dbReference>
<evidence type="ECO:0000256" key="2">
    <source>
        <dbReference type="ARBA" id="ARBA00001946"/>
    </source>
</evidence>
<dbReference type="RefSeq" id="WP_138281693.1">
    <property type="nucleotide sequence ID" value="NZ_BMGE01000002.1"/>
</dbReference>
<keyword evidence="8" id="KW-0289">Folate biosynthesis</keyword>
<dbReference type="PANTHER" id="PTHR20941">
    <property type="entry name" value="FOLATE SYNTHESIS PROTEINS"/>
    <property type="match status" value="1"/>
</dbReference>
<dbReference type="NCBIfam" id="TIGR01496">
    <property type="entry name" value="DHPS"/>
    <property type="match status" value="1"/>
</dbReference>
<evidence type="ECO:0000256" key="4">
    <source>
        <dbReference type="ARBA" id="ARBA00012458"/>
    </source>
</evidence>
<dbReference type="Pfam" id="PF00809">
    <property type="entry name" value="Pterin_bind"/>
    <property type="match status" value="1"/>
</dbReference>
<keyword evidence="5 10" id="KW-0808">Transferase</keyword>
<dbReference type="GO" id="GO:0005829">
    <property type="term" value="C:cytosol"/>
    <property type="evidence" value="ECO:0007669"/>
    <property type="project" value="TreeGrafter"/>
</dbReference>
<dbReference type="PANTHER" id="PTHR20941:SF1">
    <property type="entry name" value="FOLIC ACID SYNTHESIS PROTEIN FOL1"/>
    <property type="match status" value="1"/>
</dbReference>
<dbReference type="InterPro" id="IPR045031">
    <property type="entry name" value="DHP_synth-like"/>
</dbReference>
<evidence type="ECO:0000256" key="1">
    <source>
        <dbReference type="ARBA" id="ARBA00000012"/>
    </source>
</evidence>
<keyword evidence="6" id="KW-0479">Metal-binding</keyword>
<dbReference type="Proteomes" id="UP000309788">
    <property type="component" value="Unassembled WGS sequence"/>
</dbReference>
<dbReference type="GO" id="GO:0046654">
    <property type="term" value="P:tetrahydrofolate biosynthetic process"/>
    <property type="evidence" value="ECO:0007669"/>
    <property type="project" value="TreeGrafter"/>
</dbReference>
<dbReference type="InterPro" id="IPR000489">
    <property type="entry name" value="Pterin-binding_dom"/>
</dbReference>
<dbReference type="InterPro" id="IPR006390">
    <property type="entry name" value="DHP_synth_dom"/>
</dbReference>
<accession>A0A5R9KG62</accession>
<dbReference type="PROSITE" id="PS00793">
    <property type="entry name" value="DHPS_2"/>
    <property type="match status" value="1"/>
</dbReference>
<evidence type="ECO:0000313" key="10">
    <source>
        <dbReference type="EMBL" id="TLU95066.1"/>
    </source>
</evidence>
<evidence type="ECO:0000256" key="6">
    <source>
        <dbReference type="ARBA" id="ARBA00022723"/>
    </source>
</evidence>
<comment type="pathway">
    <text evidence="3">Cofactor biosynthesis; tetrahydrofolate biosynthesis; 7,8-dihydrofolate from 2-amino-4-hydroxy-6-hydroxymethyl-7,8-dihydropteridine diphosphate and 4-aminobenzoate: step 1/2.</text>
</comment>
<dbReference type="PROSITE" id="PS50972">
    <property type="entry name" value="PTERIN_BINDING"/>
    <property type="match status" value="1"/>
</dbReference>
<evidence type="ECO:0000256" key="7">
    <source>
        <dbReference type="ARBA" id="ARBA00022842"/>
    </source>
</evidence>
<evidence type="ECO:0000313" key="11">
    <source>
        <dbReference type="Proteomes" id="UP000309788"/>
    </source>
</evidence>
<protein>
    <recommendedName>
        <fullName evidence="4">dihydropteroate synthase</fullName>
        <ecNumber evidence="4">2.5.1.15</ecNumber>
    </recommendedName>
</protein>
<comment type="caution">
    <text evidence="10">The sequence shown here is derived from an EMBL/GenBank/DDBJ whole genome shotgun (WGS) entry which is preliminary data.</text>
</comment>
<dbReference type="SUPFAM" id="SSF51717">
    <property type="entry name" value="Dihydropteroate synthetase-like"/>
    <property type="match status" value="1"/>
</dbReference>
<keyword evidence="11" id="KW-1185">Reference proteome</keyword>
<dbReference type="AlphaFoldDB" id="A0A5R9KG62"/>
<dbReference type="GO" id="GO:0046872">
    <property type="term" value="F:metal ion binding"/>
    <property type="evidence" value="ECO:0007669"/>
    <property type="project" value="UniProtKB-KW"/>
</dbReference>
<dbReference type="OrthoDB" id="9811744at2"/>
<evidence type="ECO:0000259" key="9">
    <source>
        <dbReference type="PROSITE" id="PS50972"/>
    </source>
</evidence>
<dbReference type="Gene3D" id="3.20.20.20">
    <property type="entry name" value="Dihydropteroate synthase-like"/>
    <property type="match status" value="1"/>
</dbReference>
<evidence type="ECO:0000256" key="5">
    <source>
        <dbReference type="ARBA" id="ARBA00022679"/>
    </source>
</evidence>